<reference evidence="2" key="1">
    <citation type="journal article" date="2014" name="Int. J. Syst. Evol. Microbiol.">
        <title>Complete genome sequence of Corynebacterium casei LMG S-19264T (=DSM 44701T), isolated from a smear-ripened cheese.</title>
        <authorList>
            <consortium name="US DOE Joint Genome Institute (JGI-PGF)"/>
            <person name="Walter F."/>
            <person name="Albersmeier A."/>
            <person name="Kalinowski J."/>
            <person name="Ruckert C."/>
        </authorList>
    </citation>
    <scope>NUCLEOTIDE SEQUENCE</scope>
    <source>
        <strain evidence="2">KCTC 12711</strain>
    </source>
</reference>
<gene>
    <name evidence="2" type="ORF">GCM10008090_23290</name>
</gene>
<evidence type="ECO:0000313" key="3">
    <source>
        <dbReference type="Proteomes" id="UP000614811"/>
    </source>
</evidence>
<keyword evidence="3" id="KW-1185">Reference proteome</keyword>
<sequence length="60" mass="6800">MIFSKKGVIQRALILALVMCACADKLALVEAHLIWVDYDSAGIVCRIRYLHEFSHVKRAI</sequence>
<accession>A0A918RVH5</accession>
<feature type="chain" id="PRO_5038010780" description="Lipoprotein" evidence="1">
    <location>
        <begin position="24"/>
        <end position="60"/>
    </location>
</feature>
<evidence type="ECO:0000256" key="1">
    <source>
        <dbReference type="SAM" id="SignalP"/>
    </source>
</evidence>
<reference evidence="2" key="2">
    <citation type="submission" date="2020-09" db="EMBL/GenBank/DDBJ databases">
        <authorList>
            <person name="Sun Q."/>
            <person name="Kim S."/>
        </authorList>
    </citation>
    <scope>NUCLEOTIDE SEQUENCE</scope>
    <source>
        <strain evidence="2">KCTC 12711</strain>
    </source>
</reference>
<evidence type="ECO:0000313" key="2">
    <source>
        <dbReference type="EMBL" id="GHA12946.1"/>
    </source>
</evidence>
<feature type="signal peptide" evidence="1">
    <location>
        <begin position="1"/>
        <end position="23"/>
    </location>
</feature>
<dbReference type="Proteomes" id="UP000614811">
    <property type="component" value="Unassembled WGS sequence"/>
</dbReference>
<name>A0A918RVH5_9GAMM</name>
<evidence type="ECO:0008006" key="4">
    <source>
        <dbReference type="Google" id="ProtNLM"/>
    </source>
</evidence>
<comment type="caution">
    <text evidence="2">The sequence shown here is derived from an EMBL/GenBank/DDBJ whole genome shotgun (WGS) entry which is preliminary data.</text>
</comment>
<proteinExistence type="predicted"/>
<keyword evidence="1" id="KW-0732">Signal</keyword>
<dbReference type="AlphaFoldDB" id="A0A918RVH5"/>
<protein>
    <recommendedName>
        <fullName evidence="4">Lipoprotein</fullName>
    </recommendedName>
</protein>
<dbReference type="EMBL" id="BMXA01000004">
    <property type="protein sequence ID" value="GHA12946.1"/>
    <property type="molecule type" value="Genomic_DNA"/>
</dbReference>
<organism evidence="2 3">
    <name type="scientific">Arenicella chitinivorans</name>
    <dbReference type="NCBI Taxonomy" id="1329800"/>
    <lineage>
        <taxon>Bacteria</taxon>
        <taxon>Pseudomonadati</taxon>
        <taxon>Pseudomonadota</taxon>
        <taxon>Gammaproteobacteria</taxon>
        <taxon>Arenicellales</taxon>
        <taxon>Arenicellaceae</taxon>
        <taxon>Arenicella</taxon>
    </lineage>
</organism>
<dbReference type="PROSITE" id="PS51257">
    <property type="entry name" value="PROKAR_LIPOPROTEIN"/>
    <property type="match status" value="1"/>
</dbReference>